<evidence type="ECO:0000313" key="2">
    <source>
        <dbReference type="EMBL" id="MTK22240.1"/>
    </source>
</evidence>
<keyword evidence="1" id="KW-1133">Transmembrane helix</keyword>
<proteinExistence type="predicted"/>
<accession>A0A9X4XI79</accession>
<name>A0A9X4XI79_9FIRM</name>
<keyword evidence="1" id="KW-0812">Transmembrane</keyword>
<dbReference type="AlphaFoldDB" id="A0A9X4XI79"/>
<comment type="caution">
    <text evidence="2">The sequence shown here is derived from an EMBL/GenBank/DDBJ whole genome shotgun (WGS) entry which is preliminary data.</text>
</comment>
<reference evidence="2 3" key="1">
    <citation type="journal article" date="2019" name="Nat. Med.">
        <title>A library of human gut bacterial isolates paired with longitudinal multiomics data enables mechanistic microbiome research.</title>
        <authorList>
            <person name="Poyet M."/>
            <person name="Groussin M."/>
            <person name="Gibbons S.M."/>
            <person name="Avila-Pacheco J."/>
            <person name="Jiang X."/>
            <person name="Kearney S.M."/>
            <person name="Perrotta A.R."/>
            <person name="Berdy B."/>
            <person name="Zhao S."/>
            <person name="Lieberman T.D."/>
            <person name="Swanson P.K."/>
            <person name="Smith M."/>
            <person name="Roesemann S."/>
            <person name="Alexander J.E."/>
            <person name="Rich S.A."/>
            <person name="Livny J."/>
            <person name="Vlamakis H."/>
            <person name="Clish C."/>
            <person name="Bullock K."/>
            <person name="Deik A."/>
            <person name="Scott J."/>
            <person name="Pierce K.A."/>
            <person name="Xavier R.J."/>
            <person name="Alm E.J."/>
        </authorList>
    </citation>
    <scope>NUCLEOTIDE SEQUENCE [LARGE SCALE GENOMIC DNA]</scope>
    <source>
        <strain evidence="2 3">BIOML-A198</strain>
    </source>
</reference>
<feature type="transmembrane region" description="Helical" evidence="1">
    <location>
        <begin position="44"/>
        <end position="70"/>
    </location>
</feature>
<gene>
    <name evidence="2" type="ORF">GMA92_12550</name>
</gene>
<feature type="transmembrane region" description="Helical" evidence="1">
    <location>
        <begin position="7"/>
        <end position="24"/>
    </location>
</feature>
<sequence length="77" mass="9040">MSGKKMVCNIVVYIFILFVFWFVLSNLIPKMVMNPQEYLCGFNMVLLGFGVACVVVGIEIKSCITEYLWYKHYHMIY</sequence>
<evidence type="ECO:0000313" key="3">
    <source>
        <dbReference type="Proteomes" id="UP000487649"/>
    </source>
</evidence>
<dbReference type="Proteomes" id="UP000487649">
    <property type="component" value="Unassembled WGS sequence"/>
</dbReference>
<keyword evidence="1" id="KW-0472">Membrane</keyword>
<evidence type="ECO:0000256" key="1">
    <source>
        <dbReference type="SAM" id="Phobius"/>
    </source>
</evidence>
<organism evidence="2 3">
    <name type="scientific">Turicibacter sanguinis</name>
    <dbReference type="NCBI Taxonomy" id="154288"/>
    <lineage>
        <taxon>Bacteria</taxon>
        <taxon>Bacillati</taxon>
        <taxon>Bacillota</taxon>
        <taxon>Erysipelotrichia</taxon>
        <taxon>Erysipelotrichales</taxon>
        <taxon>Turicibacteraceae</taxon>
        <taxon>Turicibacter</taxon>
    </lineage>
</organism>
<protein>
    <submittedName>
        <fullName evidence="2">Uncharacterized protein</fullName>
    </submittedName>
</protein>
<dbReference type="EMBL" id="WMQE01000033">
    <property type="protein sequence ID" value="MTK22240.1"/>
    <property type="molecule type" value="Genomic_DNA"/>
</dbReference>